<feature type="region of interest" description="Disordered" evidence="3">
    <location>
        <begin position="248"/>
        <end position="296"/>
    </location>
</feature>
<organism evidence="5 6">
    <name type="scientific">Cryptosporangium japonicum</name>
    <dbReference type="NCBI Taxonomy" id="80872"/>
    <lineage>
        <taxon>Bacteria</taxon>
        <taxon>Bacillati</taxon>
        <taxon>Actinomycetota</taxon>
        <taxon>Actinomycetes</taxon>
        <taxon>Cryptosporangiales</taxon>
        <taxon>Cryptosporangiaceae</taxon>
        <taxon>Cryptosporangium</taxon>
    </lineage>
</organism>
<keyword evidence="4" id="KW-0812">Transmembrane</keyword>
<dbReference type="InterPro" id="IPR002347">
    <property type="entry name" value="SDR_fam"/>
</dbReference>
<evidence type="ECO:0000313" key="6">
    <source>
        <dbReference type="Proteomes" id="UP001500967"/>
    </source>
</evidence>
<dbReference type="RefSeq" id="WP_344650744.1">
    <property type="nucleotide sequence ID" value="NZ_BAAAGX010000016.1"/>
</dbReference>
<evidence type="ECO:0000256" key="1">
    <source>
        <dbReference type="ARBA" id="ARBA00006484"/>
    </source>
</evidence>
<sequence>MGTQRRRLGDQVIVLVGAANAVGLTVAVRAAERGARLVLAADDDVALGGVVRAVRAHGGRATGVVADGCWDEDVARITATAGEYYDRVDTWVNTTPPPTLGAVGARTTTEELHRVFDPLYWGFVAASREAVRHFRRTGRGGTLINVGDFFAAGPAPGSATRRSAAAAVDRYTAGLRAELSADRVPVSVTLVRPRRRALGGGRVSREGLTHSPDAVAAAVLTAAVRPTAQVRVAAVGSPLRVWDRVVHGAPPVTPETSDATRRASGPEPFAGGELLPFGPRAGAHPGAPRWTGDPGS</sequence>
<dbReference type="PANTHER" id="PTHR43391">
    <property type="entry name" value="RETINOL DEHYDROGENASE-RELATED"/>
    <property type="match status" value="1"/>
</dbReference>
<comment type="similarity">
    <text evidence="1">Belongs to the short-chain dehydrogenases/reductases (SDR) family.</text>
</comment>
<keyword evidence="4" id="KW-0472">Membrane</keyword>
<dbReference type="Proteomes" id="UP001500967">
    <property type="component" value="Unassembled WGS sequence"/>
</dbReference>
<proteinExistence type="inferred from homology"/>
<dbReference type="Gene3D" id="3.40.50.720">
    <property type="entry name" value="NAD(P)-binding Rossmann-like Domain"/>
    <property type="match status" value="1"/>
</dbReference>
<reference evidence="6" key="1">
    <citation type="journal article" date="2019" name="Int. J. Syst. Evol. Microbiol.">
        <title>The Global Catalogue of Microorganisms (GCM) 10K type strain sequencing project: providing services to taxonomists for standard genome sequencing and annotation.</title>
        <authorList>
            <consortium name="The Broad Institute Genomics Platform"/>
            <consortium name="The Broad Institute Genome Sequencing Center for Infectious Disease"/>
            <person name="Wu L."/>
            <person name="Ma J."/>
        </authorList>
    </citation>
    <scope>NUCLEOTIDE SEQUENCE [LARGE SCALE GENOMIC DNA]</scope>
    <source>
        <strain evidence="6">JCM 10425</strain>
    </source>
</reference>
<dbReference type="PANTHER" id="PTHR43391:SF82">
    <property type="entry name" value="OXIDOREDUCTASE SADH-RELATED"/>
    <property type="match status" value="1"/>
</dbReference>
<evidence type="ECO:0000256" key="2">
    <source>
        <dbReference type="ARBA" id="ARBA00023002"/>
    </source>
</evidence>
<dbReference type="SUPFAM" id="SSF51735">
    <property type="entry name" value="NAD(P)-binding Rossmann-fold domains"/>
    <property type="match status" value="1"/>
</dbReference>
<dbReference type="EMBL" id="BAAAGX010000016">
    <property type="protein sequence ID" value="GAA0253882.1"/>
    <property type="molecule type" value="Genomic_DNA"/>
</dbReference>
<dbReference type="InterPro" id="IPR036291">
    <property type="entry name" value="NAD(P)-bd_dom_sf"/>
</dbReference>
<name>A0ABP3E676_9ACTN</name>
<evidence type="ECO:0000313" key="5">
    <source>
        <dbReference type="EMBL" id="GAA0253882.1"/>
    </source>
</evidence>
<keyword evidence="6" id="KW-1185">Reference proteome</keyword>
<evidence type="ECO:0000256" key="3">
    <source>
        <dbReference type="SAM" id="MobiDB-lite"/>
    </source>
</evidence>
<feature type="transmembrane region" description="Helical" evidence="4">
    <location>
        <begin position="12"/>
        <end position="31"/>
    </location>
</feature>
<keyword evidence="4" id="KW-1133">Transmembrane helix</keyword>
<accession>A0ABP3E676</accession>
<keyword evidence="2" id="KW-0560">Oxidoreductase</keyword>
<evidence type="ECO:0000256" key="4">
    <source>
        <dbReference type="SAM" id="Phobius"/>
    </source>
</evidence>
<comment type="caution">
    <text evidence="5">The sequence shown here is derived from an EMBL/GenBank/DDBJ whole genome shotgun (WGS) entry which is preliminary data.</text>
</comment>
<gene>
    <name evidence="5" type="ORF">GCM10009539_43860</name>
</gene>
<dbReference type="Pfam" id="PF00106">
    <property type="entry name" value="adh_short"/>
    <property type="match status" value="1"/>
</dbReference>
<protein>
    <submittedName>
        <fullName evidence="5">Uncharacterized protein</fullName>
    </submittedName>
</protein>